<reference evidence="3 4" key="1">
    <citation type="submission" date="2017-03" db="EMBL/GenBank/DDBJ databases">
        <authorList>
            <person name="Afonso C.L."/>
            <person name="Miller P.J."/>
            <person name="Scott M.A."/>
            <person name="Spackman E."/>
            <person name="Goraichik I."/>
            <person name="Dimitrov K.M."/>
            <person name="Suarez D.L."/>
            <person name="Swayne D.E."/>
        </authorList>
    </citation>
    <scope>NUCLEOTIDE SEQUENCE [LARGE SCALE GENOMIC DNA]</scope>
    <source>
        <strain evidence="3 4">CECT 7691</strain>
    </source>
</reference>
<feature type="region of interest" description="Disordered" evidence="2">
    <location>
        <begin position="1"/>
        <end position="64"/>
    </location>
</feature>
<organism evidence="3 4">
    <name type="scientific">Oceanibacterium hippocampi</name>
    <dbReference type="NCBI Taxonomy" id="745714"/>
    <lineage>
        <taxon>Bacteria</taxon>
        <taxon>Pseudomonadati</taxon>
        <taxon>Pseudomonadota</taxon>
        <taxon>Alphaproteobacteria</taxon>
        <taxon>Sneathiellales</taxon>
        <taxon>Sneathiellaceae</taxon>
        <taxon>Oceanibacterium</taxon>
    </lineage>
</organism>
<keyword evidence="4" id="KW-1185">Reference proteome</keyword>
<proteinExistence type="predicted"/>
<dbReference type="AlphaFoldDB" id="A0A1Y5RW09"/>
<evidence type="ECO:0000256" key="2">
    <source>
        <dbReference type="SAM" id="MobiDB-lite"/>
    </source>
</evidence>
<gene>
    <name evidence="3" type="ORF">OCH7691_00747</name>
</gene>
<dbReference type="InParanoid" id="A0A1Y5RW09"/>
<dbReference type="Proteomes" id="UP000193200">
    <property type="component" value="Unassembled WGS sequence"/>
</dbReference>
<keyword evidence="1" id="KW-0175">Coiled coil</keyword>
<dbReference type="EMBL" id="FWFR01000001">
    <property type="protein sequence ID" value="SLN25437.1"/>
    <property type="molecule type" value="Genomic_DNA"/>
</dbReference>
<evidence type="ECO:0000313" key="4">
    <source>
        <dbReference type="Proteomes" id="UP000193200"/>
    </source>
</evidence>
<name>A0A1Y5RW09_9PROT</name>
<evidence type="ECO:0000256" key="1">
    <source>
        <dbReference type="SAM" id="Coils"/>
    </source>
</evidence>
<protein>
    <submittedName>
        <fullName evidence="3">Uncharacterized protein</fullName>
    </submittedName>
</protein>
<evidence type="ECO:0000313" key="3">
    <source>
        <dbReference type="EMBL" id="SLN25437.1"/>
    </source>
</evidence>
<accession>A0A1Y5RW09</accession>
<feature type="coiled-coil region" evidence="1">
    <location>
        <begin position="77"/>
        <end position="104"/>
    </location>
</feature>
<feature type="compositionally biased region" description="Low complexity" evidence="2">
    <location>
        <begin position="42"/>
        <end position="53"/>
    </location>
</feature>
<sequence length="380" mass="40816">MSDSLWPSLTGDDPSGETPEKIAIAAAPSEGSAQPTLSPYGQPSSLPNQPPQLGTGSFEAPGVTPFSTTGTFVGQKTQQMRGELQQLQLRLNARNRQLQQIRVSTTQNSQRYHGTMAAINTRLQLGTTPGNPVLINQWNQAQAELDRIAIDIAAMNSLANEVAADSSMSAFLLESARATYGLSGAIDEDHRQLAILEDETNRTVVLIDRLLNELSEDVSRQTTYLSNERGNLTTLSLAIKNGEIYGQSLANRAYLSAAPMASQAPALSSSAAGRSSFAIENRRPLVVIRFDRPDVAYEQALYNAVSRALQQRPEAQFNLVAVVPAQGSAASNAQNQTAASRQAQRVLRTLTDMGLPPSRVALSSTTSPAAATNEVHIYVR</sequence>
<feature type="compositionally biased region" description="Polar residues" evidence="2">
    <location>
        <begin position="31"/>
        <end position="41"/>
    </location>
</feature>